<dbReference type="PROSITE" id="PS00503">
    <property type="entry name" value="PECTINESTERASE_2"/>
    <property type="match status" value="1"/>
</dbReference>
<dbReference type="InterPro" id="IPR033131">
    <property type="entry name" value="Pectinesterase_Asp_AS"/>
</dbReference>
<dbReference type="InterPro" id="IPR012334">
    <property type="entry name" value="Pectin_lyas_fold"/>
</dbReference>
<proteinExistence type="predicted"/>
<evidence type="ECO:0000256" key="8">
    <source>
        <dbReference type="ARBA" id="ARBA00047928"/>
    </source>
</evidence>
<gene>
    <name evidence="12" type="ORF">CQW23_04978</name>
</gene>
<reference evidence="12 13" key="1">
    <citation type="journal article" date="2017" name="Genome Biol.">
        <title>New reference genome sequences of hot pepper reveal the massive evolution of plant disease-resistance genes by retroduplication.</title>
        <authorList>
            <person name="Kim S."/>
            <person name="Park J."/>
            <person name="Yeom S.I."/>
            <person name="Kim Y.M."/>
            <person name="Seo E."/>
            <person name="Kim K.T."/>
            <person name="Kim M.S."/>
            <person name="Lee J.M."/>
            <person name="Cheong K."/>
            <person name="Shin H.S."/>
            <person name="Kim S.B."/>
            <person name="Han K."/>
            <person name="Lee J."/>
            <person name="Park M."/>
            <person name="Lee H.A."/>
            <person name="Lee H.Y."/>
            <person name="Lee Y."/>
            <person name="Oh S."/>
            <person name="Lee J.H."/>
            <person name="Choi E."/>
            <person name="Choi E."/>
            <person name="Lee S.E."/>
            <person name="Jeon J."/>
            <person name="Kim H."/>
            <person name="Choi G."/>
            <person name="Song H."/>
            <person name="Lee J."/>
            <person name="Lee S.C."/>
            <person name="Kwon J.K."/>
            <person name="Lee H.Y."/>
            <person name="Koo N."/>
            <person name="Hong Y."/>
            <person name="Kim R.W."/>
            <person name="Kang W.H."/>
            <person name="Huh J.H."/>
            <person name="Kang B.C."/>
            <person name="Yang T.J."/>
            <person name="Lee Y.H."/>
            <person name="Bennetzen J.L."/>
            <person name="Choi D."/>
        </authorList>
    </citation>
    <scope>NUCLEOTIDE SEQUENCE [LARGE SCALE GENOMIC DNA]</scope>
    <source>
        <strain evidence="13">cv. PBC81</strain>
    </source>
</reference>
<feature type="active site" evidence="9">
    <location>
        <position position="63"/>
    </location>
</feature>
<dbReference type="EC" id="3.1.1.11" evidence="3 10"/>
<dbReference type="Proteomes" id="UP000224567">
    <property type="component" value="Unassembled WGS sequence"/>
</dbReference>
<dbReference type="GO" id="GO:0030599">
    <property type="term" value="F:pectinesterase activity"/>
    <property type="evidence" value="ECO:0007669"/>
    <property type="project" value="UniProtKB-UniRule"/>
</dbReference>
<dbReference type="PANTHER" id="PTHR31707">
    <property type="entry name" value="PECTINESTERASE"/>
    <property type="match status" value="1"/>
</dbReference>
<name>A0A2G2XG68_CAPBA</name>
<comment type="subcellular location">
    <subcellularLocation>
        <location evidence="1">Secreted</location>
    </subcellularLocation>
</comment>
<dbReference type="Gene3D" id="2.160.20.10">
    <property type="entry name" value="Single-stranded right-handed beta-helix, Pectin lyase-like"/>
    <property type="match status" value="1"/>
</dbReference>
<dbReference type="GO" id="GO:0005576">
    <property type="term" value="C:extracellular region"/>
    <property type="evidence" value="ECO:0007669"/>
    <property type="project" value="UniProtKB-SubCell"/>
</dbReference>
<dbReference type="EMBL" id="MLFT02000002">
    <property type="protein sequence ID" value="PHT56492.1"/>
    <property type="molecule type" value="Genomic_DNA"/>
</dbReference>
<keyword evidence="5 10" id="KW-0378">Hydrolase</keyword>
<sequence>MSMTIRNTAGAEGEQAAALTTAPFQGVALYYQCSFDGYQDTIFAQNGSGFAFFRECNVSGTVDFISGSGRVIFQNSFVKARSPMEGQGIRILAPGADQNTPNPGLVLQNCELFPVSGFNRTEFSGVLGWPWKNQGKGISMSSYISGFIDPQGWAPHPEVTDIYMAEYNNRGPGSDTKNKVKWSKVIDKEETFKFTVCNFLQNDKWIPKIISHYLDHLDDSKDSVGIHECLDMHV</sequence>
<keyword evidence="4" id="KW-0964">Secreted</keyword>
<dbReference type="InterPro" id="IPR011050">
    <property type="entry name" value="Pectin_lyase_fold/virulence"/>
</dbReference>
<dbReference type="SUPFAM" id="SSF51126">
    <property type="entry name" value="Pectin lyase-like"/>
    <property type="match status" value="1"/>
</dbReference>
<evidence type="ECO:0000313" key="12">
    <source>
        <dbReference type="EMBL" id="PHT56492.1"/>
    </source>
</evidence>
<dbReference type="UniPathway" id="UPA00545">
    <property type="reaction ID" value="UER00823"/>
</dbReference>
<evidence type="ECO:0000256" key="4">
    <source>
        <dbReference type="ARBA" id="ARBA00022525"/>
    </source>
</evidence>
<evidence type="ECO:0000256" key="5">
    <source>
        <dbReference type="ARBA" id="ARBA00022801"/>
    </source>
</evidence>
<comment type="caution">
    <text evidence="12">The sequence shown here is derived from an EMBL/GenBank/DDBJ whole genome shotgun (WGS) entry which is preliminary data.</text>
</comment>
<evidence type="ECO:0000256" key="2">
    <source>
        <dbReference type="ARBA" id="ARBA00005184"/>
    </source>
</evidence>
<accession>A0A2G2XG68</accession>
<dbReference type="STRING" id="33114.A0A2G2XG68"/>
<keyword evidence="13" id="KW-1185">Reference proteome</keyword>
<dbReference type="GO" id="GO:0042545">
    <property type="term" value="P:cell wall modification"/>
    <property type="evidence" value="ECO:0007669"/>
    <property type="project" value="UniProtKB-UniRule"/>
</dbReference>
<evidence type="ECO:0000256" key="10">
    <source>
        <dbReference type="RuleBase" id="RU000589"/>
    </source>
</evidence>
<keyword evidence="6 10" id="KW-0063">Aspartyl esterase</keyword>
<evidence type="ECO:0000256" key="9">
    <source>
        <dbReference type="PROSITE-ProRule" id="PRU10040"/>
    </source>
</evidence>
<evidence type="ECO:0000256" key="7">
    <source>
        <dbReference type="ARBA" id="ARBA00023316"/>
    </source>
</evidence>
<evidence type="ECO:0000256" key="6">
    <source>
        <dbReference type="ARBA" id="ARBA00023085"/>
    </source>
</evidence>
<dbReference type="GO" id="GO:0045490">
    <property type="term" value="P:pectin catabolic process"/>
    <property type="evidence" value="ECO:0007669"/>
    <property type="project" value="UniProtKB-UniRule"/>
</dbReference>
<organism evidence="12 13">
    <name type="scientific">Capsicum baccatum</name>
    <name type="common">Peruvian pepper</name>
    <dbReference type="NCBI Taxonomy" id="33114"/>
    <lineage>
        <taxon>Eukaryota</taxon>
        <taxon>Viridiplantae</taxon>
        <taxon>Streptophyta</taxon>
        <taxon>Embryophyta</taxon>
        <taxon>Tracheophyta</taxon>
        <taxon>Spermatophyta</taxon>
        <taxon>Magnoliopsida</taxon>
        <taxon>eudicotyledons</taxon>
        <taxon>Gunneridae</taxon>
        <taxon>Pentapetalae</taxon>
        <taxon>asterids</taxon>
        <taxon>lamiids</taxon>
        <taxon>Solanales</taxon>
        <taxon>Solanaceae</taxon>
        <taxon>Solanoideae</taxon>
        <taxon>Capsiceae</taxon>
        <taxon>Capsicum</taxon>
    </lineage>
</organism>
<dbReference type="OrthoDB" id="1936831at2759"/>
<dbReference type="AlphaFoldDB" id="A0A2G2XG68"/>
<protein>
    <recommendedName>
        <fullName evidence="3 10">Pectinesterase</fullName>
        <ecNumber evidence="3 10">3.1.1.11</ecNumber>
    </recommendedName>
</protein>
<comment type="catalytic activity">
    <reaction evidence="8 10">
        <text>[(1-&gt;4)-alpha-D-galacturonosyl methyl ester](n) + n H2O = [(1-&gt;4)-alpha-D-galacturonosyl](n) + n methanol + n H(+)</text>
        <dbReference type="Rhea" id="RHEA:22380"/>
        <dbReference type="Rhea" id="RHEA-COMP:14570"/>
        <dbReference type="Rhea" id="RHEA-COMP:14573"/>
        <dbReference type="ChEBI" id="CHEBI:15377"/>
        <dbReference type="ChEBI" id="CHEBI:15378"/>
        <dbReference type="ChEBI" id="CHEBI:17790"/>
        <dbReference type="ChEBI" id="CHEBI:140522"/>
        <dbReference type="ChEBI" id="CHEBI:140523"/>
        <dbReference type="EC" id="3.1.1.11"/>
    </reaction>
</comment>
<evidence type="ECO:0000256" key="3">
    <source>
        <dbReference type="ARBA" id="ARBA00013229"/>
    </source>
</evidence>
<reference evidence="13" key="2">
    <citation type="journal article" date="2017" name="J. Anim. Genet.">
        <title>Multiple reference genome sequences of hot pepper reveal the massive evolution of plant disease resistance genes by retroduplication.</title>
        <authorList>
            <person name="Kim S."/>
            <person name="Park J."/>
            <person name="Yeom S.-I."/>
            <person name="Kim Y.-M."/>
            <person name="Seo E."/>
            <person name="Kim K.-T."/>
            <person name="Kim M.-S."/>
            <person name="Lee J.M."/>
            <person name="Cheong K."/>
            <person name="Shin H.-S."/>
            <person name="Kim S.-B."/>
            <person name="Han K."/>
            <person name="Lee J."/>
            <person name="Park M."/>
            <person name="Lee H.-A."/>
            <person name="Lee H.-Y."/>
            <person name="Lee Y."/>
            <person name="Oh S."/>
            <person name="Lee J.H."/>
            <person name="Choi E."/>
            <person name="Choi E."/>
            <person name="Lee S.E."/>
            <person name="Jeon J."/>
            <person name="Kim H."/>
            <person name="Choi G."/>
            <person name="Song H."/>
            <person name="Lee J."/>
            <person name="Lee S.-C."/>
            <person name="Kwon J.-K."/>
            <person name="Lee H.-Y."/>
            <person name="Koo N."/>
            <person name="Hong Y."/>
            <person name="Kim R.W."/>
            <person name="Kang W.-H."/>
            <person name="Huh J.H."/>
            <person name="Kang B.-C."/>
            <person name="Yang T.-J."/>
            <person name="Lee Y.-H."/>
            <person name="Bennetzen J.L."/>
            <person name="Choi D."/>
        </authorList>
    </citation>
    <scope>NUCLEOTIDE SEQUENCE [LARGE SCALE GENOMIC DNA]</scope>
    <source>
        <strain evidence="13">cv. PBC81</strain>
    </source>
</reference>
<keyword evidence="7" id="KW-0961">Cell wall biogenesis/degradation</keyword>
<evidence type="ECO:0000259" key="11">
    <source>
        <dbReference type="Pfam" id="PF01095"/>
    </source>
</evidence>
<comment type="pathway">
    <text evidence="2 10">Glycan metabolism; pectin degradation; 2-dehydro-3-deoxy-D-gluconate from pectin: step 1/5.</text>
</comment>
<dbReference type="Pfam" id="PF01095">
    <property type="entry name" value="Pectinesterase"/>
    <property type="match status" value="1"/>
</dbReference>
<dbReference type="InterPro" id="IPR000070">
    <property type="entry name" value="Pectinesterase_cat"/>
</dbReference>
<evidence type="ECO:0000313" key="13">
    <source>
        <dbReference type="Proteomes" id="UP000224567"/>
    </source>
</evidence>
<feature type="domain" description="Pectinesterase catalytic" evidence="11">
    <location>
        <begin position="2"/>
        <end position="202"/>
    </location>
</feature>
<evidence type="ECO:0000256" key="1">
    <source>
        <dbReference type="ARBA" id="ARBA00004613"/>
    </source>
</evidence>